<dbReference type="InterPro" id="IPR013221">
    <property type="entry name" value="Mur_ligase_cen"/>
</dbReference>
<keyword evidence="7" id="KW-0067">ATP-binding</keyword>
<dbReference type="SUPFAM" id="SSF51984">
    <property type="entry name" value="MurCD N-terminal domain"/>
    <property type="match status" value="1"/>
</dbReference>
<dbReference type="InterPro" id="IPR050061">
    <property type="entry name" value="MurCDEF_pg_biosynth"/>
</dbReference>
<evidence type="ECO:0000259" key="11">
    <source>
        <dbReference type="Pfam" id="PF08245"/>
    </source>
</evidence>
<dbReference type="InterPro" id="IPR036615">
    <property type="entry name" value="Mur_ligase_C_dom_sf"/>
</dbReference>
<keyword evidence="5" id="KW-0436">Ligase</keyword>
<evidence type="ECO:0000313" key="12">
    <source>
        <dbReference type="EMBL" id="KAL3524315.1"/>
    </source>
</evidence>
<evidence type="ECO:0000256" key="7">
    <source>
        <dbReference type="ARBA" id="ARBA00022840"/>
    </source>
</evidence>
<comment type="pathway">
    <text evidence="2">Cell wall biogenesis; peptidoglycan biosynthesis.</text>
</comment>
<dbReference type="Pfam" id="PF08245">
    <property type="entry name" value="Mur_ligase_M"/>
    <property type="match status" value="1"/>
</dbReference>
<keyword evidence="13" id="KW-1185">Reference proteome</keyword>
<dbReference type="NCBIfam" id="TIGR01082">
    <property type="entry name" value="murC"/>
    <property type="match status" value="1"/>
</dbReference>
<organism evidence="12 13">
    <name type="scientific">Cinchona calisaya</name>
    <dbReference type="NCBI Taxonomy" id="153742"/>
    <lineage>
        <taxon>Eukaryota</taxon>
        <taxon>Viridiplantae</taxon>
        <taxon>Streptophyta</taxon>
        <taxon>Embryophyta</taxon>
        <taxon>Tracheophyta</taxon>
        <taxon>Spermatophyta</taxon>
        <taxon>Magnoliopsida</taxon>
        <taxon>eudicotyledons</taxon>
        <taxon>Gunneridae</taxon>
        <taxon>Pentapetalae</taxon>
        <taxon>asterids</taxon>
        <taxon>lamiids</taxon>
        <taxon>Gentianales</taxon>
        <taxon>Rubiaceae</taxon>
        <taxon>Cinchonoideae</taxon>
        <taxon>Cinchoneae</taxon>
        <taxon>Cinchona</taxon>
    </lineage>
</organism>
<sequence length="568" mass="62163">MEPPAMKSWLNSPTNHRPNLGPSSIIFHGKSNPHQIRKTNIISTPSLSSRCRIKTNRIWVSAKPPHCNDAGKYNSERSNIRNADKGWIHFVGVGGCGMSALALLALKQGYEVSGSDIVWSSYMDRLREAGAHLYVGHSELNLGKLSWLSFPDAVVTSSAIPLDNVEILHAKSAGIPVYKRGDWLGKITVDYNLIAVSGSHGKSTTTSMIAYVLKAMGDDLTALIGAQVPQFSGENAIHGTSMNFVIEADEYDGCFLGLSPHIAVVTNIDWEHVDIFPSEETVRATFRRFISKMRSGGHVILCGDSNEKGATVSNASGGVKLGPNLDLHDKSFRITTYGISDFNEWHASSICSNTLGGSDYKLCHRKRHVADISLQVPGVHNVLNSLAVTATVSTVIGEQRPFCETIDLVKLHLKYFKGVSRRFEMIGEFHGCQIYDDYAHHPSEVRAVLQAARQKFPNKGILVIFQPHTYSRLAVLKSEFATAFGDADEVIITEIYAARETNLWNVSGRDLALSIVGPSAEFIPSLTDVVNKLLIQVSAHPDRDIVILTLGAGDVTTVGRKLLHTLQK</sequence>
<evidence type="ECO:0000256" key="8">
    <source>
        <dbReference type="ARBA" id="ARBA00047833"/>
    </source>
</evidence>
<dbReference type="EC" id="6.3.2.8" evidence="3"/>
<evidence type="ECO:0000256" key="1">
    <source>
        <dbReference type="ARBA" id="ARBA00004496"/>
    </source>
</evidence>
<dbReference type="GO" id="GO:0005737">
    <property type="term" value="C:cytoplasm"/>
    <property type="evidence" value="ECO:0007669"/>
    <property type="project" value="UniProtKB-SubCell"/>
</dbReference>
<feature type="domain" description="Mur ligase N-terminal catalytic" evidence="9">
    <location>
        <begin position="88"/>
        <end position="188"/>
    </location>
</feature>
<gene>
    <name evidence="12" type="ORF">ACH5RR_017149</name>
</gene>
<comment type="caution">
    <text evidence="12">The sequence shown here is derived from an EMBL/GenBank/DDBJ whole genome shotgun (WGS) entry which is preliminary data.</text>
</comment>
<comment type="subcellular location">
    <subcellularLocation>
        <location evidence="1">Cytoplasm</location>
    </subcellularLocation>
</comment>
<accession>A0ABD2ZXY1</accession>
<evidence type="ECO:0000256" key="2">
    <source>
        <dbReference type="ARBA" id="ARBA00004752"/>
    </source>
</evidence>
<evidence type="ECO:0000256" key="4">
    <source>
        <dbReference type="ARBA" id="ARBA00022490"/>
    </source>
</evidence>
<reference evidence="12 13" key="1">
    <citation type="submission" date="2024-11" db="EMBL/GenBank/DDBJ databases">
        <title>A near-complete genome assembly of Cinchona calisaya.</title>
        <authorList>
            <person name="Lian D.C."/>
            <person name="Zhao X.W."/>
            <person name="Wei L."/>
        </authorList>
    </citation>
    <scope>NUCLEOTIDE SEQUENCE [LARGE SCALE GENOMIC DNA]</scope>
    <source>
        <tissue evidence="12">Nenye</tissue>
    </source>
</reference>
<dbReference type="SUPFAM" id="SSF53244">
    <property type="entry name" value="MurD-like peptide ligases, peptide-binding domain"/>
    <property type="match status" value="1"/>
</dbReference>
<feature type="domain" description="Mur ligase C-terminal" evidence="10">
    <location>
        <begin position="421"/>
        <end position="552"/>
    </location>
</feature>
<dbReference type="GO" id="GO:0005524">
    <property type="term" value="F:ATP binding"/>
    <property type="evidence" value="ECO:0007669"/>
    <property type="project" value="UniProtKB-KW"/>
</dbReference>
<dbReference type="InterPro" id="IPR036565">
    <property type="entry name" value="Mur-like_cat_sf"/>
</dbReference>
<feature type="domain" description="Mur ligase central" evidence="11">
    <location>
        <begin position="196"/>
        <end position="391"/>
    </location>
</feature>
<evidence type="ECO:0000256" key="3">
    <source>
        <dbReference type="ARBA" id="ARBA00012211"/>
    </source>
</evidence>
<dbReference type="InterPro" id="IPR000713">
    <property type="entry name" value="Mur_ligase_N"/>
</dbReference>
<evidence type="ECO:0000256" key="6">
    <source>
        <dbReference type="ARBA" id="ARBA00022741"/>
    </source>
</evidence>
<dbReference type="Gene3D" id="3.40.1190.10">
    <property type="entry name" value="Mur-like, catalytic domain"/>
    <property type="match status" value="1"/>
</dbReference>
<protein>
    <recommendedName>
        <fullName evidence="3">UDP-N-acetylmuramate--L-alanine ligase</fullName>
        <ecNumber evidence="3">6.3.2.8</ecNumber>
    </recommendedName>
</protein>
<dbReference type="HAMAP" id="MF_00046">
    <property type="entry name" value="MurC"/>
    <property type="match status" value="1"/>
</dbReference>
<comment type="catalytic activity">
    <reaction evidence="8">
        <text>UDP-N-acetyl-alpha-D-muramate + L-alanine + ATP = UDP-N-acetyl-alpha-D-muramoyl-L-alanine + ADP + phosphate + H(+)</text>
        <dbReference type="Rhea" id="RHEA:23372"/>
        <dbReference type="ChEBI" id="CHEBI:15378"/>
        <dbReference type="ChEBI" id="CHEBI:30616"/>
        <dbReference type="ChEBI" id="CHEBI:43474"/>
        <dbReference type="ChEBI" id="CHEBI:57972"/>
        <dbReference type="ChEBI" id="CHEBI:70757"/>
        <dbReference type="ChEBI" id="CHEBI:83898"/>
        <dbReference type="ChEBI" id="CHEBI:456216"/>
        <dbReference type="EC" id="6.3.2.8"/>
    </reaction>
</comment>
<dbReference type="Proteomes" id="UP001630127">
    <property type="component" value="Unassembled WGS sequence"/>
</dbReference>
<evidence type="ECO:0000256" key="5">
    <source>
        <dbReference type="ARBA" id="ARBA00022598"/>
    </source>
</evidence>
<dbReference type="SUPFAM" id="SSF53623">
    <property type="entry name" value="MurD-like peptide ligases, catalytic domain"/>
    <property type="match status" value="1"/>
</dbReference>
<evidence type="ECO:0000313" key="13">
    <source>
        <dbReference type="Proteomes" id="UP001630127"/>
    </source>
</evidence>
<dbReference type="PANTHER" id="PTHR43445:SF3">
    <property type="entry name" value="UDP-N-ACETYLMURAMATE--L-ALANINE LIGASE"/>
    <property type="match status" value="1"/>
</dbReference>
<dbReference type="Pfam" id="PF01225">
    <property type="entry name" value="Mur_ligase"/>
    <property type="match status" value="1"/>
</dbReference>
<keyword evidence="4" id="KW-0963">Cytoplasm</keyword>
<dbReference type="GO" id="GO:0008763">
    <property type="term" value="F:UDP-N-acetylmuramate-L-alanine ligase activity"/>
    <property type="evidence" value="ECO:0007669"/>
    <property type="project" value="UniProtKB-EC"/>
</dbReference>
<dbReference type="Pfam" id="PF02875">
    <property type="entry name" value="Mur_ligase_C"/>
    <property type="match status" value="1"/>
</dbReference>
<dbReference type="AlphaFoldDB" id="A0ABD2ZXY1"/>
<dbReference type="PANTHER" id="PTHR43445">
    <property type="entry name" value="UDP-N-ACETYLMURAMATE--L-ALANINE LIGASE-RELATED"/>
    <property type="match status" value="1"/>
</dbReference>
<dbReference type="InterPro" id="IPR005758">
    <property type="entry name" value="UDP-N-AcMur_Ala_ligase_MurC"/>
</dbReference>
<keyword evidence="6" id="KW-0547">Nucleotide-binding</keyword>
<dbReference type="InterPro" id="IPR004101">
    <property type="entry name" value="Mur_ligase_C"/>
</dbReference>
<evidence type="ECO:0000259" key="9">
    <source>
        <dbReference type="Pfam" id="PF01225"/>
    </source>
</evidence>
<dbReference type="Gene3D" id="3.40.50.720">
    <property type="entry name" value="NAD(P)-binding Rossmann-like Domain"/>
    <property type="match status" value="1"/>
</dbReference>
<name>A0ABD2ZXY1_9GENT</name>
<dbReference type="EMBL" id="JBJUIK010000007">
    <property type="protein sequence ID" value="KAL3524315.1"/>
    <property type="molecule type" value="Genomic_DNA"/>
</dbReference>
<dbReference type="Gene3D" id="3.90.190.20">
    <property type="entry name" value="Mur ligase, C-terminal domain"/>
    <property type="match status" value="1"/>
</dbReference>
<proteinExistence type="inferred from homology"/>
<evidence type="ECO:0000259" key="10">
    <source>
        <dbReference type="Pfam" id="PF02875"/>
    </source>
</evidence>